<comment type="caution">
    <text evidence="2">The sequence shown here is derived from an EMBL/GenBank/DDBJ whole genome shotgun (WGS) entry which is preliminary data.</text>
</comment>
<protein>
    <submittedName>
        <fullName evidence="2">Glycosyltransferase family 2 protein</fullName>
    </submittedName>
</protein>
<dbReference type="SUPFAM" id="SSF53448">
    <property type="entry name" value="Nucleotide-diphospho-sugar transferases"/>
    <property type="match status" value="1"/>
</dbReference>
<reference evidence="2 3" key="1">
    <citation type="submission" date="2018-06" db="EMBL/GenBank/DDBJ databases">
        <title>Extensive metabolic versatility and redundancy in microbially diverse, dynamic hydrothermal sediments.</title>
        <authorList>
            <person name="Dombrowski N."/>
            <person name="Teske A."/>
            <person name="Baker B.J."/>
        </authorList>
    </citation>
    <scope>NUCLEOTIDE SEQUENCE [LARGE SCALE GENOMIC DNA]</scope>
    <source>
        <strain evidence="2">B66_G16</strain>
    </source>
</reference>
<dbReference type="InterPro" id="IPR050256">
    <property type="entry name" value="Glycosyltransferase_2"/>
</dbReference>
<dbReference type="Pfam" id="PF00535">
    <property type="entry name" value="Glycos_transf_2"/>
    <property type="match status" value="1"/>
</dbReference>
<organism evidence="2 3">
    <name type="scientific">Thermoproteota archaeon</name>
    <dbReference type="NCBI Taxonomy" id="2056631"/>
    <lineage>
        <taxon>Archaea</taxon>
        <taxon>Thermoproteota</taxon>
    </lineage>
</organism>
<sequence length="245" mass="28189">MRISAEKKIKAVAVIPAYNEERTIGKIVRETKRYVDEVIVVDDGSRDHTREIALKEGAKVISHPRNLGLGAALRNGLKAAMEGDADVIITLDADGQHVPGDIPKFLKKIEEGYDFVLGERDLKRYPLLKKIGNFILNLLTNLISGTVLLDTECGFRAMRREALKKIYPYLRAEGYEIACEMVFAVGYYNLKYANVRIRSPIYVKGVTVMDGIRNFMYMIRKRKRNLHSYVQDFKYVTKKWLKRWL</sequence>
<dbReference type="CDD" id="cd04179">
    <property type="entry name" value="DPM_DPG-synthase_like"/>
    <property type="match status" value="1"/>
</dbReference>
<gene>
    <name evidence="2" type="ORF">DRJ31_10940</name>
</gene>
<dbReference type="InterPro" id="IPR001173">
    <property type="entry name" value="Glyco_trans_2-like"/>
</dbReference>
<dbReference type="Proteomes" id="UP000278475">
    <property type="component" value="Unassembled WGS sequence"/>
</dbReference>
<name>A0A497EKF2_9CREN</name>
<dbReference type="EMBL" id="QMQV01000236">
    <property type="protein sequence ID" value="RLE45695.1"/>
    <property type="molecule type" value="Genomic_DNA"/>
</dbReference>
<evidence type="ECO:0000313" key="3">
    <source>
        <dbReference type="Proteomes" id="UP000278475"/>
    </source>
</evidence>
<proteinExistence type="predicted"/>
<dbReference type="GO" id="GO:0016740">
    <property type="term" value="F:transferase activity"/>
    <property type="evidence" value="ECO:0007669"/>
    <property type="project" value="UniProtKB-KW"/>
</dbReference>
<dbReference type="Gene3D" id="3.90.550.10">
    <property type="entry name" value="Spore Coat Polysaccharide Biosynthesis Protein SpsA, Chain A"/>
    <property type="match status" value="1"/>
</dbReference>
<evidence type="ECO:0000259" key="1">
    <source>
        <dbReference type="Pfam" id="PF00535"/>
    </source>
</evidence>
<dbReference type="AlphaFoldDB" id="A0A497EKF2"/>
<accession>A0A497EKF2</accession>
<feature type="domain" description="Glycosyltransferase 2-like" evidence="1">
    <location>
        <begin position="14"/>
        <end position="166"/>
    </location>
</feature>
<dbReference type="PANTHER" id="PTHR48090">
    <property type="entry name" value="UNDECAPRENYL-PHOSPHATE 4-DEOXY-4-FORMAMIDO-L-ARABINOSE TRANSFERASE-RELATED"/>
    <property type="match status" value="1"/>
</dbReference>
<dbReference type="InterPro" id="IPR029044">
    <property type="entry name" value="Nucleotide-diphossugar_trans"/>
</dbReference>
<evidence type="ECO:0000313" key="2">
    <source>
        <dbReference type="EMBL" id="RLE45695.1"/>
    </source>
</evidence>